<keyword evidence="1" id="KW-0479">Metal-binding</keyword>
<evidence type="ECO:0000259" key="3">
    <source>
        <dbReference type="PROSITE" id="PS50158"/>
    </source>
</evidence>
<dbReference type="RefSeq" id="XP_044560748.1">
    <property type="nucleotide sequence ID" value="XM_044708155.1"/>
</dbReference>
<dbReference type="PANTHER" id="PTHR10579">
    <property type="entry name" value="CALCIUM-ACTIVATED CHLORIDE CHANNEL REGULATOR"/>
    <property type="match status" value="1"/>
</dbReference>
<evidence type="ECO:0000259" key="4">
    <source>
        <dbReference type="PROSITE" id="PS50234"/>
    </source>
</evidence>
<dbReference type="VEuPathDB" id="AmoebaDB:FDP41_004711"/>
<feature type="compositionally biased region" description="Basic residues" evidence="2">
    <location>
        <begin position="601"/>
        <end position="612"/>
    </location>
</feature>
<evidence type="ECO:0000313" key="7">
    <source>
        <dbReference type="Proteomes" id="UP000444721"/>
    </source>
</evidence>
<feature type="compositionally biased region" description="Polar residues" evidence="2">
    <location>
        <begin position="581"/>
        <end position="592"/>
    </location>
</feature>
<name>A0A6A5BRI6_NAEFO</name>
<dbReference type="GeneID" id="68111929"/>
<dbReference type="VEuPathDB" id="AmoebaDB:NF0130270"/>
<dbReference type="Proteomes" id="UP000444721">
    <property type="component" value="Unassembled WGS sequence"/>
</dbReference>
<evidence type="ECO:0000256" key="1">
    <source>
        <dbReference type="PROSITE-ProRule" id="PRU00047"/>
    </source>
</evidence>
<dbReference type="Gene3D" id="3.40.50.410">
    <property type="entry name" value="von Willebrand factor, type A domain"/>
    <property type="match status" value="1"/>
</dbReference>
<evidence type="ECO:0000313" key="6">
    <source>
        <dbReference type="EMBL" id="KAF0976035.1"/>
    </source>
</evidence>
<dbReference type="EMBL" id="VFQX01000041">
    <property type="protein sequence ID" value="KAF0976035.1"/>
    <property type="molecule type" value="Genomic_DNA"/>
</dbReference>
<dbReference type="PROSITE" id="PS50234">
    <property type="entry name" value="VWFA"/>
    <property type="match status" value="1"/>
</dbReference>
<gene>
    <name evidence="6" type="ORF">FDP41_004711</name>
    <name evidence="5" type="ORF">FDP41_005657</name>
</gene>
<dbReference type="SUPFAM" id="SSF57756">
    <property type="entry name" value="Retrovirus zinc finger-like domains"/>
    <property type="match status" value="2"/>
</dbReference>
<dbReference type="SMART" id="SM00327">
    <property type="entry name" value="VWA"/>
    <property type="match status" value="1"/>
</dbReference>
<reference evidence="6 7" key="1">
    <citation type="journal article" date="2019" name="Sci. Rep.">
        <title>Nanopore sequencing improves the draft genome of the human pathogenic amoeba Naegleria fowleri.</title>
        <authorList>
            <person name="Liechti N."/>
            <person name="Schurch N."/>
            <person name="Bruggmann R."/>
            <person name="Wittwer M."/>
        </authorList>
    </citation>
    <scope>NUCLEOTIDE SEQUENCE [LARGE SCALE GENOMIC DNA]</scope>
    <source>
        <strain evidence="6 7">ATCC 30894</strain>
    </source>
</reference>
<dbReference type="VEuPathDB" id="AmoebaDB:NfTy_084730"/>
<dbReference type="Gene3D" id="4.10.60.10">
    <property type="entry name" value="Zinc finger, CCHC-type"/>
    <property type="match status" value="2"/>
</dbReference>
<dbReference type="PROSITE" id="PS50158">
    <property type="entry name" value="ZF_CCHC"/>
    <property type="match status" value="3"/>
</dbReference>
<dbReference type="AlphaFoldDB" id="A0A6A5BRI6"/>
<dbReference type="InterPro" id="IPR036465">
    <property type="entry name" value="vWFA_dom_sf"/>
</dbReference>
<dbReference type="GO" id="GO:0003676">
    <property type="term" value="F:nucleic acid binding"/>
    <property type="evidence" value="ECO:0007669"/>
    <property type="project" value="InterPro"/>
</dbReference>
<dbReference type="Pfam" id="PF00098">
    <property type="entry name" value="zf-CCHC"/>
    <property type="match status" value="4"/>
</dbReference>
<feature type="compositionally biased region" description="Low complexity" evidence="2">
    <location>
        <begin position="1"/>
        <end position="16"/>
    </location>
</feature>
<feature type="domain" description="CCHC-type" evidence="3">
    <location>
        <begin position="530"/>
        <end position="544"/>
    </location>
</feature>
<dbReference type="GO" id="GO:0008270">
    <property type="term" value="F:zinc ion binding"/>
    <property type="evidence" value="ECO:0007669"/>
    <property type="project" value="UniProtKB-KW"/>
</dbReference>
<protein>
    <recommendedName>
        <fullName evidence="8">VWFA domain-containing protein</fullName>
    </recommendedName>
</protein>
<dbReference type="Pfam" id="PF00092">
    <property type="entry name" value="VWA"/>
    <property type="match status" value="1"/>
</dbReference>
<comment type="caution">
    <text evidence="6">The sequence shown here is derived from an EMBL/GenBank/DDBJ whole genome shotgun (WGS) entry which is preliminary data.</text>
</comment>
<sequence>MIFIGNTSSRNNSNSTPMVNTTNIMNDDNILEVHMNELLMENNEDIFMLLLTLKCSNLKIRQELRDDKFHLEETEQLLMKSHTPADIVCVIDKSGSMSGEKMTLVKDTLDFVIGALGPKDRLSIVSFDDEFFTNLKLTFMNMDGRRRGSISVENMRTGGSTFLSGGLLRGIEEMNAIPKRIRNPSRALLLFTDGMANKGITNTSHLIQAIRDPTKDYSIHTFGYGSEHDAIMLSALAEEGNGMYYYVKDQSSISKCMVDCIGGILTCQKRNVKLSLSGDSNVQFVQVFGPHATPQGDNTFTIFYNDLQMEEEKHIMIKAKRQMPNSQYVGPLKIRIQLSMNNIQNNCEMETFEQIVQVEKSTLNSNWKSKLNCHLSRQYAVQALKEATEKLQDHSMNVAYNILKNGLEQIHQCVIEMDHSLNSPNDALTLYIFHTLQNILAECENHSIPSSNILSKMNSLYYELLYERSVSDPSVMDQSSSSTHPSTVIHQTLPRKFYAYRMANRIKFMKCHNCGSNQHFARNCTRAEMCHNCKQIGHLVNQCPFPPKCHHCGSTEHLSRQCTEMICFKCKQSGHRANECPMTQFQGGNSKSRFGKDNDRKKHHGNYPKNKH</sequence>
<proteinExistence type="predicted"/>
<organism evidence="6 7">
    <name type="scientific">Naegleria fowleri</name>
    <name type="common">Brain eating amoeba</name>
    <dbReference type="NCBI Taxonomy" id="5763"/>
    <lineage>
        <taxon>Eukaryota</taxon>
        <taxon>Discoba</taxon>
        <taxon>Heterolobosea</taxon>
        <taxon>Tetramitia</taxon>
        <taxon>Eutetramitia</taxon>
        <taxon>Vahlkampfiidae</taxon>
        <taxon>Naegleria</taxon>
    </lineage>
</organism>
<feature type="domain" description="CCHC-type" evidence="3">
    <location>
        <begin position="510"/>
        <end position="526"/>
    </location>
</feature>
<dbReference type="EMBL" id="VFQX01000045">
    <property type="protein sequence ID" value="KAF0975326.1"/>
    <property type="molecule type" value="Genomic_DNA"/>
</dbReference>
<feature type="region of interest" description="Disordered" evidence="2">
    <location>
        <begin position="1"/>
        <end position="20"/>
    </location>
</feature>
<dbReference type="PANTHER" id="PTHR10579:SF43">
    <property type="entry name" value="ZINC FINGER (C3HC4-TYPE RING FINGER) FAMILY PROTEIN"/>
    <property type="match status" value="1"/>
</dbReference>
<dbReference type="InterPro" id="IPR002035">
    <property type="entry name" value="VWF_A"/>
</dbReference>
<dbReference type="InterPro" id="IPR001878">
    <property type="entry name" value="Znf_CCHC"/>
</dbReference>
<keyword evidence="1" id="KW-0862">Zinc</keyword>
<dbReference type="InterPro" id="IPR036875">
    <property type="entry name" value="Znf_CCHC_sf"/>
</dbReference>
<dbReference type="SUPFAM" id="SSF53300">
    <property type="entry name" value="vWA-like"/>
    <property type="match status" value="1"/>
</dbReference>
<feature type="domain" description="CCHC-type" evidence="3">
    <location>
        <begin position="567"/>
        <end position="581"/>
    </location>
</feature>
<dbReference type="SMART" id="SM00343">
    <property type="entry name" value="ZnF_C2HC"/>
    <property type="match status" value="4"/>
</dbReference>
<keyword evidence="1" id="KW-0863">Zinc-finger</keyword>
<dbReference type="InterPro" id="IPR051266">
    <property type="entry name" value="CLCR"/>
</dbReference>
<accession>A0A6A5BRI6</accession>
<keyword evidence="7" id="KW-1185">Reference proteome</keyword>
<feature type="domain" description="VWFA" evidence="4">
    <location>
        <begin position="86"/>
        <end position="261"/>
    </location>
</feature>
<evidence type="ECO:0008006" key="8">
    <source>
        <dbReference type="Google" id="ProtNLM"/>
    </source>
</evidence>
<dbReference type="OrthoDB" id="196607at2759"/>
<feature type="region of interest" description="Disordered" evidence="2">
    <location>
        <begin position="581"/>
        <end position="612"/>
    </location>
</feature>
<evidence type="ECO:0000313" key="5">
    <source>
        <dbReference type="EMBL" id="KAF0975326.1"/>
    </source>
</evidence>
<evidence type="ECO:0000256" key="2">
    <source>
        <dbReference type="SAM" id="MobiDB-lite"/>
    </source>
</evidence>
<dbReference type="VEuPathDB" id="AmoebaDB:FDP41_005657"/>